<feature type="coiled-coil region" evidence="4">
    <location>
        <begin position="21"/>
        <end position="48"/>
    </location>
</feature>
<dbReference type="InterPro" id="IPR036890">
    <property type="entry name" value="HATPase_C_sf"/>
</dbReference>
<dbReference type="InterPro" id="IPR011712">
    <property type="entry name" value="Sig_transdc_His_kin_sub3_dim/P"/>
</dbReference>
<dbReference type="RefSeq" id="WP_268754195.1">
    <property type="nucleotide sequence ID" value="NZ_CP113836.1"/>
</dbReference>
<dbReference type="SMART" id="SM00065">
    <property type="entry name" value="GAF"/>
    <property type="match status" value="2"/>
</dbReference>
<dbReference type="InterPro" id="IPR050482">
    <property type="entry name" value="Sensor_HK_TwoCompSys"/>
</dbReference>
<dbReference type="SUPFAM" id="SSF55781">
    <property type="entry name" value="GAF domain-like"/>
    <property type="match status" value="2"/>
</dbReference>
<dbReference type="SMART" id="SM00387">
    <property type="entry name" value="HATPase_c"/>
    <property type="match status" value="1"/>
</dbReference>
<dbReference type="Pfam" id="PF13185">
    <property type="entry name" value="GAF_2"/>
    <property type="match status" value="2"/>
</dbReference>
<keyword evidence="2" id="KW-0418">Kinase</keyword>
<evidence type="ECO:0000256" key="1">
    <source>
        <dbReference type="ARBA" id="ARBA00022679"/>
    </source>
</evidence>
<evidence type="ECO:0000256" key="4">
    <source>
        <dbReference type="SAM" id="Coils"/>
    </source>
</evidence>
<evidence type="ECO:0000256" key="3">
    <source>
        <dbReference type="ARBA" id="ARBA00023012"/>
    </source>
</evidence>
<evidence type="ECO:0000313" key="8">
    <source>
        <dbReference type="Proteomes" id="UP001163203"/>
    </source>
</evidence>
<keyword evidence="4" id="KW-0175">Coiled coil</keyword>
<dbReference type="PANTHER" id="PTHR24421:SF56">
    <property type="entry name" value="OXYGEN SENSOR HISTIDINE KINASE RESPONSE REGULATOR DOST"/>
    <property type="match status" value="1"/>
</dbReference>
<protein>
    <submittedName>
        <fullName evidence="7">GAF domain-containing protein</fullName>
    </submittedName>
</protein>
<dbReference type="InterPro" id="IPR003594">
    <property type="entry name" value="HATPase_dom"/>
</dbReference>
<dbReference type="Pfam" id="PF02518">
    <property type="entry name" value="HATPase_c"/>
    <property type="match status" value="1"/>
</dbReference>
<dbReference type="Pfam" id="PF07730">
    <property type="entry name" value="HisKA_3"/>
    <property type="match status" value="1"/>
</dbReference>
<proteinExistence type="predicted"/>
<dbReference type="Proteomes" id="UP001163203">
    <property type="component" value="Chromosome"/>
</dbReference>
<dbReference type="InterPro" id="IPR003018">
    <property type="entry name" value="GAF"/>
</dbReference>
<accession>A0ABY7AVH7</accession>
<dbReference type="PANTHER" id="PTHR24421">
    <property type="entry name" value="NITRATE/NITRITE SENSOR PROTEIN NARX-RELATED"/>
    <property type="match status" value="1"/>
</dbReference>
<dbReference type="EMBL" id="CP113836">
    <property type="protein sequence ID" value="WAL63951.1"/>
    <property type="molecule type" value="Genomic_DNA"/>
</dbReference>
<dbReference type="InterPro" id="IPR029016">
    <property type="entry name" value="GAF-like_dom_sf"/>
</dbReference>
<dbReference type="CDD" id="cd16917">
    <property type="entry name" value="HATPase_UhpB-NarQ-NarX-like"/>
    <property type="match status" value="1"/>
</dbReference>
<sequence>MPEFERTRADATPSLKGTLSQLRLRELLSEVRDRIEQLSNTRDQLDGLLEAMLAVASSLELDSTLRRIVHAAIELMDCRYGALGVLNADGEGLAEFVYEGIDEQTRRKIGPLPQGHGLLGLLIQQPKPLRLEDLSQHVSSSGFPPHHPPMHTFLGVPILVRGKVFGNLYLTEKISGQPFTEDDEVVVQALAAAAGIAVENARLYEDTRLRQRWQEATSDIRAELLAATDPADVLHLVANRALALTGADCAFLAQPEDPDLTAAEVRALTVTASAGLDPGLDAGELTGRSIAVEGTVCGEAFRDATPRRLAMAGDDLGTGLGEPFGPALVLPLRASVDSVSGVLVAVRKAGAERFDAGQLPLAASFADHAALALRLAQDQRRLHELDVLADRDRIARDLHDHVIQRLFALGLSLQSTAMRSRSPETQRRIGNTVEDVQQIISDIRSAIFDLHGGLEGTTKLRKRLHDIIAELTTDTDVHTTVRMSGALGVVSPALAEHAEAVVREAVSNVVRHAHASAVTITISVEDDFAIDITDNGVGIPDTVATSGLHNLRERAEQAGGVFTVQRLENGVNGGGTRLFWCAPVS</sequence>
<evidence type="ECO:0000313" key="7">
    <source>
        <dbReference type="EMBL" id="WAL63951.1"/>
    </source>
</evidence>
<feature type="domain" description="GAF" evidence="5">
    <location>
        <begin position="60"/>
        <end position="208"/>
    </location>
</feature>
<dbReference type="Gene3D" id="3.30.565.10">
    <property type="entry name" value="Histidine kinase-like ATPase, C-terminal domain"/>
    <property type="match status" value="1"/>
</dbReference>
<gene>
    <name evidence="7" type="ORF">ORV05_23535</name>
</gene>
<evidence type="ECO:0000259" key="6">
    <source>
        <dbReference type="SMART" id="SM00387"/>
    </source>
</evidence>
<dbReference type="Gene3D" id="1.20.5.1930">
    <property type="match status" value="1"/>
</dbReference>
<reference evidence="7" key="1">
    <citation type="submission" date="2022-11" db="EMBL/GenBank/DDBJ databases">
        <authorList>
            <person name="Mo P."/>
        </authorList>
    </citation>
    <scope>NUCLEOTIDE SEQUENCE</scope>
    <source>
        <strain evidence="7">HUAS 11-8</strain>
    </source>
</reference>
<name>A0ABY7AVH7_9PSEU</name>
<evidence type="ECO:0000259" key="5">
    <source>
        <dbReference type="SMART" id="SM00065"/>
    </source>
</evidence>
<keyword evidence="3" id="KW-0902">Two-component regulatory system</keyword>
<dbReference type="Gene3D" id="3.30.450.40">
    <property type="match status" value="2"/>
</dbReference>
<keyword evidence="1" id="KW-0808">Transferase</keyword>
<dbReference type="SUPFAM" id="SSF55874">
    <property type="entry name" value="ATPase domain of HSP90 chaperone/DNA topoisomerase II/histidine kinase"/>
    <property type="match status" value="1"/>
</dbReference>
<evidence type="ECO:0000256" key="2">
    <source>
        <dbReference type="ARBA" id="ARBA00022777"/>
    </source>
</evidence>
<keyword evidence="8" id="KW-1185">Reference proteome</keyword>
<feature type="domain" description="Histidine kinase/HSP90-like ATPase" evidence="6">
    <location>
        <begin position="493"/>
        <end position="585"/>
    </location>
</feature>
<feature type="domain" description="GAF" evidence="5">
    <location>
        <begin position="229"/>
        <end position="383"/>
    </location>
</feature>
<organism evidence="7 8">
    <name type="scientific">Amycolatopsis cynarae</name>
    <dbReference type="NCBI Taxonomy" id="2995223"/>
    <lineage>
        <taxon>Bacteria</taxon>
        <taxon>Bacillati</taxon>
        <taxon>Actinomycetota</taxon>
        <taxon>Actinomycetes</taxon>
        <taxon>Pseudonocardiales</taxon>
        <taxon>Pseudonocardiaceae</taxon>
        <taxon>Amycolatopsis</taxon>
    </lineage>
</organism>